<dbReference type="Pfam" id="PF03625">
    <property type="entry name" value="DUF302"/>
    <property type="match status" value="1"/>
</dbReference>
<evidence type="ECO:0000313" key="2">
    <source>
        <dbReference type="EMBL" id="TLE02955.1"/>
    </source>
</evidence>
<evidence type="ECO:0000259" key="1">
    <source>
        <dbReference type="Pfam" id="PF03625"/>
    </source>
</evidence>
<evidence type="ECO:0000313" key="3">
    <source>
        <dbReference type="Proteomes" id="UP000029707"/>
    </source>
</evidence>
<dbReference type="PANTHER" id="PTHR38342:SF2">
    <property type="entry name" value="INNER MEMBRANE OR EXPORTED"/>
    <property type="match status" value="1"/>
</dbReference>
<dbReference type="SUPFAM" id="SSF103247">
    <property type="entry name" value="TT1751-like"/>
    <property type="match status" value="1"/>
</dbReference>
<sequence length="128" mass="14386">MEPVKSQYDFSTTLTKVKDSILKRNIPIFAEFDFTSAAKNAKLELAPTKTIVFGNPKVGTFLMQENPNIALELPLKILVYQDASYNVFIKTTDIKQLAKEYRIKNTKVVETISNLLAEIVKESSGKAK</sequence>
<comment type="caution">
    <text evidence="2">The sequence shown here is derived from an EMBL/GenBank/DDBJ whole genome shotgun (WGS) entry which is preliminary data.</text>
</comment>
<dbReference type="OrthoDB" id="9799367at2"/>
<dbReference type="EMBL" id="JRMQ02000002">
    <property type="protein sequence ID" value="TLE02955.1"/>
    <property type="molecule type" value="Genomic_DNA"/>
</dbReference>
<dbReference type="PANTHER" id="PTHR38342">
    <property type="entry name" value="SLR5037 PROTEIN"/>
    <property type="match status" value="1"/>
</dbReference>
<name>A0A4U8TSY2_9HELI</name>
<dbReference type="InterPro" id="IPR035923">
    <property type="entry name" value="TT1751-like_sf"/>
</dbReference>
<dbReference type="Proteomes" id="UP000029707">
    <property type="component" value="Unassembled WGS sequence"/>
</dbReference>
<keyword evidence="3" id="KW-1185">Reference proteome</keyword>
<gene>
    <name evidence="2" type="ORF">LS65_002965</name>
</gene>
<dbReference type="CDD" id="cd14797">
    <property type="entry name" value="DUF302"/>
    <property type="match status" value="1"/>
</dbReference>
<organism evidence="2 3">
    <name type="scientific">Helicobacter japonicus</name>
    <dbReference type="NCBI Taxonomy" id="425400"/>
    <lineage>
        <taxon>Bacteria</taxon>
        <taxon>Pseudomonadati</taxon>
        <taxon>Campylobacterota</taxon>
        <taxon>Epsilonproteobacteria</taxon>
        <taxon>Campylobacterales</taxon>
        <taxon>Helicobacteraceae</taxon>
        <taxon>Helicobacter</taxon>
    </lineage>
</organism>
<dbReference type="Gene3D" id="3.30.310.70">
    <property type="entry name" value="TT1751-like domain"/>
    <property type="match status" value="1"/>
</dbReference>
<protein>
    <submittedName>
        <fullName evidence="2">DUF302 domain-containing protein</fullName>
    </submittedName>
</protein>
<dbReference type="AlphaFoldDB" id="A0A4U8TSY2"/>
<accession>A0A4U8TSY2</accession>
<proteinExistence type="predicted"/>
<dbReference type="STRING" id="425400.LS65_06900"/>
<dbReference type="InterPro" id="IPR005180">
    <property type="entry name" value="DUF302"/>
</dbReference>
<feature type="domain" description="DUF302" evidence="1">
    <location>
        <begin position="32"/>
        <end position="93"/>
    </location>
</feature>
<reference evidence="2 3" key="1">
    <citation type="journal article" date="2014" name="Genome Announc.">
        <title>Draft genome sequences of eight enterohepatic helicobacter species isolated from both laboratory and wild rodents.</title>
        <authorList>
            <person name="Sheh A."/>
            <person name="Shen Z."/>
            <person name="Fox J.G."/>
        </authorList>
    </citation>
    <scope>NUCLEOTIDE SEQUENCE [LARGE SCALE GENOMIC DNA]</scope>
    <source>
        <strain evidence="2 3">MIT 01-6451</strain>
    </source>
</reference>